<reference evidence="1" key="1">
    <citation type="submission" date="2021-02" db="EMBL/GenBank/DDBJ databases">
        <authorList>
            <person name="Nowell W R."/>
        </authorList>
    </citation>
    <scope>NUCLEOTIDE SEQUENCE</scope>
</reference>
<dbReference type="GO" id="GO:0000281">
    <property type="term" value="P:mitotic cytokinesis"/>
    <property type="evidence" value="ECO:0007669"/>
    <property type="project" value="TreeGrafter"/>
</dbReference>
<name>A0A821ZGI6_9BILA</name>
<comment type="caution">
    <text evidence="1">The sequence shown here is derived from an EMBL/GenBank/DDBJ whole genome shotgun (WGS) entry which is preliminary data.</text>
</comment>
<evidence type="ECO:0000313" key="2">
    <source>
        <dbReference type="Proteomes" id="UP000663873"/>
    </source>
</evidence>
<dbReference type="GO" id="GO:0005737">
    <property type="term" value="C:cytoplasm"/>
    <property type="evidence" value="ECO:0007669"/>
    <property type="project" value="TreeGrafter"/>
</dbReference>
<organism evidence="1 2">
    <name type="scientific">Rotaria socialis</name>
    <dbReference type="NCBI Taxonomy" id="392032"/>
    <lineage>
        <taxon>Eukaryota</taxon>
        <taxon>Metazoa</taxon>
        <taxon>Spiralia</taxon>
        <taxon>Gnathifera</taxon>
        <taxon>Rotifera</taxon>
        <taxon>Eurotatoria</taxon>
        <taxon>Bdelloidea</taxon>
        <taxon>Philodinida</taxon>
        <taxon>Philodinidae</taxon>
        <taxon>Rotaria</taxon>
    </lineage>
</organism>
<proteinExistence type="predicted"/>
<dbReference type="GO" id="GO:0072518">
    <property type="term" value="F:Rho-dependent protein serine/threonine kinase activity"/>
    <property type="evidence" value="ECO:0007669"/>
    <property type="project" value="TreeGrafter"/>
</dbReference>
<dbReference type="GO" id="GO:1901888">
    <property type="term" value="P:regulation of cell junction assembly"/>
    <property type="evidence" value="ECO:0007669"/>
    <property type="project" value="TreeGrafter"/>
</dbReference>
<dbReference type="Proteomes" id="UP000663873">
    <property type="component" value="Unassembled WGS sequence"/>
</dbReference>
<dbReference type="Gene3D" id="3.30.200.20">
    <property type="entry name" value="Phosphorylase Kinase, domain 1"/>
    <property type="match status" value="1"/>
</dbReference>
<sequence length="37" mass="4497">MLKRSDSAFFWEERNIMAFSNSDWIVKLHYAFQDAKN</sequence>
<keyword evidence="2" id="KW-1185">Reference proteome</keyword>
<dbReference type="GO" id="GO:0007266">
    <property type="term" value="P:Rho protein signal transduction"/>
    <property type="evidence" value="ECO:0007669"/>
    <property type="project" value="TreeGrafter"/>
</dbReference>
<dbReference type="AlphaFoldDB" id="A0A821ZGI6"/>
<dbReference type="GO" id="GO:0005856">
    <property type="term" value="C:cytoskeleton"/>
    <property type="evidence" value="ECO:0007669"/>
    <property type="project" value="TreeGrafter"/>
</dbReference>
<accession>A0A821ZGI6</accession>
<feature type="non-terminal residue" evidence="1">
    <location>
        <position position="1"/>
    </location>
</feature>
<protein>
    <submittedName>
        <fullName evidence="1">Uncharacterized protein</fullName>
    </submittedName>
</protein>
<dbReference type="PANTHER" id="PTHR22988:SF73">
    <property type="entry name" value="RHO-ASSOCIATED PROTEIN KINASE"/>
    <property type="match status" value="1"/>
</dbReference>
<dbReference type="GO" id="GO:0030866">
    <property type="term" value="P:cortical actin cytoskeleton organization"/>
    <property type="evidence" value="ECO:0007669"/>
    <property type="project" value="TreeGrafter"/>
</dbReference>
<dbReference type="PANTHER" id="PTHR22988">
    <property type="entry name" value="MYOTONIC DYSTROPHY S/T KINASE-RELATED"/>
    <property type="match status" value="1"/>
</dbReference>
<dbReference type="InterPro" id="IPR050839">
    <property type="entry name" value="Rho-assoc_Ser/Thr_Kinase"/>
</dbReference>
<dbReference type="EMBL" id="CAJOBP010101592">
    <property type="protein sequence ID" value="CAF4977774.1"/>
    <property type="molecule type" value="Genomic_DNA"/>
</dbReference>
<dbReference type="GO" id="GO:0048598">
    <property type="term" value="P:embryonic morphogenesis"/>
    <property type="evidence" value="ECO:0007669"/>
    <property type="project" value="TreeGrafter"/>
</dbReference>
<gene>
    <name evidence="1" type="ORF">UJA718_LOCUS49131</name>
</gene>
<dbReference type="GO" id="GO:0031032">
    <property type="term" value="P:actomyosin structure organization"/>
    <property type="evidence" value="ECO:0007669"/>
    <property type="project" value="TreeGrafter"/>
</dbReference>
<evidence type="ECO:0000313" key="1">
    <source>
        <dbReference type="EMBL" id="CAF4977774.1"/>
    </source>
</evidence>